<dbReference type="PANTHER" id="PTHR43737:SF1">
    <property type="entry name" value="DUF1501 DOMAIN-CONTAINING PROTEIN"/>
    <property type="match status" value="1"/>
</dbReference>
<dbReference type="InterPro" id="IPR010869">
    <property type="entry name" value="DUF1501"/>
</dbReference>
<dbReference type="InterPro" id="IPR017850">
    <property type="entry name" value="Alkaline_phosphatase_core_sf"/>
</dbReference>
<dbReference type="PANTHER" id="PTHR43737">
    <property type="entry name" value="BLL7424 PROTEIN"/>
    <property type="match status" value="1"/>
</dbReference>
<dbReference type="SUPFAM" id="SSF53649">
    <property type="entry name" value="Alkaline phosphatase-like"/>
    <property type="match status" value="1"/>
</dbReference>
<evidence type="ECO:0000313" key="2">
    <source>
        <dbReference type="EMBL" id="TWT68007.1"/>
    </source>
</evidence>
<gene>
    <name evidence="2" type="ORF">Pan14r_02450</name>
</gene>
<accession>A0A5C5XXD7</accession>
<dbReference type="AlphaFoldDB" id="A0A5C5XXD7"/>
<evidence type="ECO:0000313" key="3">
    <source>
        <dbReference type="Proteomes" id="UP000317238"/>
    </source>
</evidence>
<dbReference type="InterPro" id="IPR006311">
    <property type="entry name" value="TAT_signal"/>
</dbReference>
<dbReference type="Proteomes" id="UP000317238">
    <property type="component" value="Unassembled WGS sequence"/>
</dbReference>
<name>A0A5C5XXD7_9PLAN</name>
<sequence>MNHSFGIGSRRHWLQTASAGFGYLAFAGISGRNAATASPTDDATTDQSSPNPLAAKSPHFPATAKRVIFLCMQGGPSHVDTFDYKPELQDNAGRPGVYGGRLLASQWKFRQRGESGLWISDLFPNVAKHADDLALIRSMHCDQPVHPRALTQMHTGNAQFVRPSLGAWTLYGLGTENESLPGFISLNPPRGASQNMGSAFLPAVYQGTGIGRTSRRVATNRRQGSSNPADQVPDIKNARLGESAQRRQLAYIQSLNRRKLSGDSRDAAIEGAIESLELAFRMQDAVPELMDIGNESDATRRLYGLDNPTTSSFGMQCLMARKFAEAGVRFVEVTHGNWDHHFRLSTSLPQRCGEVDLPIAGLLADLKQRDLLKDTLVIWGGEFGRTPDAPGGDGRDHNNNGYTLWMAGGGVQGGISCGATDEFGFKAVENPCHIHDWHATILHLMGLDHKRLTYRYAGRDFRLTDVAGNVVTDILRNPA</sequence>
<feature type="compositionally biased region" description="Low complexity" evidence="1">
    <location>
        <begin position="35"/>
        <end position="50"/>
    </location>
</feature>
<dbReference type="PROSITE" id="PS51318">
    <property type="entry name" value="TAT"/>
    <property type="match status" value="1"/>
</dbReference>
<dbReference type="EMBL" id="SJPL01000001">
    <property type="protein sequence ID" value="TWT68007.1"/>
    <property type="molecule type" value="Genomic_DNA"/>
</dbReference>
<organism evidence="2 3">
    <name type="scientific">Crateriforma conspicua</name>
    <dbReference type="NCBI Taxonomy" id="2527996"/>
    <lineage>
        <taxon>Bacteria</taxon>
        <taxon>Pseudomonadati</taxon>
        <taxon>Planctomycetota</taxon>
        <taxon>Planctomycetia</taxon>
        <taxon>Planctomycetales</taxon>
        <taxon>Planctomycetaceae</taxon>
        <taxon>Crateriforma</taxon>
    </lineage>
</organism>
<comment type="caution">
    <text evidence="2">The sequence shown here is derived from an EMBL/GenBank/DDBJ whole genome shotgun (WGS) entry which is preliminary data.</text>
</comment>
<dbReference type="OrthoDB" id="127333at2"/>
<dbReference type="RefSeq" id="WP_146438081.1">
    <property type="nucleotide sequence ID" value="NZ_SJPL01000001.1"/>
</dbReference>
<feature type="compositionally biased region" description="Polar residues" evidence="1">
    <location>
        <begin position="220"/>
        <end position="229"/>
    </location>
</feature>
<protein>
    <recommendedName>
        <fullName evidence="4">Sulfatase</fullName>
    </recommendedName>
</protein>
<evidence type="ECO:0000256" key="1">
    <source>
        <dbReference type="SAM" id="MobiDB-lite"/>
    </source>
</evidence>
<keyword evidence="3" id="KW-1185">Reference proteome</keyword>
<proteinExistence type="predicted"/>
<dbReference type="Pfam" id="PF07394">
    <property type="entry name" value="DUF1501"/>
    <property type="match status" value="1"/>
</dbReference>
<feature type="region of interest" description="Disordered" evidence="1">
    <location>
        <begin position="214"/>
        <end position="240"/>
    </location>
</feature>
<evidence type="ECO:0008006" key="4">
    <source>
        <dbReference type="Google" id="ProtNLM"/>
    </source>
</evidence>
<feature type="region of interest" description="Disordered" evidence="1">
    <location>
        <begin position="35"/>
        <end position="58"/>
    </location>
</feature>
<reference evidence="2 3" key="1">
    <citation type="submission" date="2019-02" db="EMBL/GenBank/DDBJ databases">
        <title>Deep-cultivation of Planctomycetes and their phenomic and genomic characterization uncovers novel biology.</title>
        <authorList>
            <person name="Wiegand S."/>
            <person name="Jogler M."/>
            <person name="Boedeker C."/>
            <person name="Pinto D."/>
            <person name="Vollmers J."/>
            <person name="Rivas-Marin E."/>
            <person name="Kohn T."/>
            <person name="Peeters S.H."/>
            <person name="Heuer A."/>
            <person name="Rast P."/>
            <person name="Oberbeckmann S."/>
            <person name="Bunk B."/>
            <person name="Jeske O."/>
            <person name="Meyerdierks A."/>
            <person name="Storesund J.E."/>
            <person name="Kallscheuer N."/>
            <person name="Luecker S."/>
            <person name="Lage O.M."/>
            <person name="Pohl T."/>
            <person name="Merkel B.J."/>
            <person name="Hornburger P."/>
            <person name="Mueller R.-W."/>
            <person name="Bruemmer F."/>
            <person name="Labrenz M."/>
            <person name="Spormann A.M."/>
            <person name="Op Den Camp H."/>
            <person name="Overmann J."/>
            <person name="Amann R."/>
            <person name="Jetten M.S.M."/>
            <person name="Mascher T."/>
            <person name="Medema M.H."/>
            <person name="Devos D.P."/>
            <person name="Kaster A.-K."/>
            <person name="Ovreas L."/>
            <person name="Rohde M."/>
            <person name="Galperin M.Y."/>
            <person name="Jogler C."/>
        </authorList>
    </citation>
    <scope>NUCLEOTIDE SEQUENCE [LARGE SCALE GENOMIC DNA]</scope>
    <source>
        <strain evidence="2 3">Pan14r</strain>
    </source>
</reference>